<keyword evidence="2" id="KW-1185">Reference proteome</keyword>
<name>A0A5J9WE65_9POAL</name>
<reference evidence="1 2" key="1">
    <citation type="journal article" date="2019" name="Sci. Rep.">
        <title>A high-quality genome of Eragrostis curvula grass provides insights into Poaceae evolution and supports new strategies to enhance forage quality.</title>
        <authorList>
            <person name="Carballo J."/>
            <person name="Santos B.A.C.M."/>
            <person name="Zappacosta D."/>
            <person name="Garbus I."/>
            <person name="Selva J.P."/>
            <person name="Gallo C.A."/>
            <person name="Diaz A."/>
            <person name="Albertini E."/>
            <person name="Caccamo M."/>
            <person name="Echenique V."/>
        </authorList>
    </citation>
    <scope>NUCLEOTIDE SEQUENCE [LARGE SCALE GENOMIC DNA]</scope>
    <source>
        <strain evidence="2">cv. Victoria</strain>
        <tissue evidence="1">Leaf</tissue>
    </source>
</reference>
<gene>
    <name evidence="1" type="ORF">EJB05_05849</name>
</gene>
<dbReference type="AlphaFoldDB" id="A0A5J9WE65"/>
<protein>
    <submittedName>
        <fullName evidence="1">Uncharacterized protein</fullName>
    </submittedName>
</protein>
<proteinExistence type="predicted"/>
<organism evidence="1 2">
    <name type="scientific">Eragrostis curvula</name>
    <name type="common">weeping love grass</name>
    <dbReference type="NCBI Taxonomy" id="38414"/>
    <lineage>
        <taxon>Eukaryota</taxon>
        <taxon>Viridiplantae</taxon>
        <taxon>Streptophyta</taxon>
        <taxon>Embryophyta</taxon>
        <taxon>Tracheophyta</taxon>
        <taxon>Spermatophyta</taxon>
        <taxon>Magnoliopsida</taxon>
        <taxon>Liliopsida</taxon>
        <taxon>Poales</taxon>
        <taxon>Poaceae</taxon>
        <taxon>PACMAD clade</taxon>
        <taxon>Chloridoideae</taxon>
        <taxon>Eragrostideae</taxon>
        <taxon>Eragrostidinae</taxon>
        <taxon>Eragrostis</taxon>
    </lineage>
</organism>
<evidence type="ECO:0000313" key="1">
    <source>
        <dbReference type="EMBL" id="TVU46323.1"/>
    </source>
</evidence>
<accession>A0A5J9WE65</accession>
<dbReference type="Proteomes" id="UP000324897">
    <property type="component" value="Chromosome 5"/>
</dbReference>
<dbReference type="EMBL" id="RWGY01000004">
    <property type="protein sequence ID" value="TVU46323.1"/>
    <property type="molecule type" value="Genomic_DNA"/>
</dbReference>
<evidence type="ECO:0000313" key="2">
    <source>
        <dbReference type="Proteomes" id="UP000324897"/>
    </source>
</evidence>
<sequence>MTTPCSGSPDPLFELEEVRKQLQLERLDINNSEACLDCKSHSSLAILICFLFHE</sequence>
<dbReference type="Gramene" id="TVU46323">
    <property type="protein sequence ID" value="TVU46323"/>
    <property type="gene ID" value="EJB05_05849"/>
</dbReference>
<comment type="caution">
    <text evidence="1">The sequence shown here is derived from an EMBL/GenBank/DDBJ whole genome shotgun (WGS) entry which is preliminary data.</text>
</comment>